<protein>
    <recommendedName>
        <fullName evidence="6">Peptide deformylase</fullName>
        <shortName evidence="6">PDF</shortName>
        <ecNumber evidence="6">3.5.1.88</ecNumber>
    </recommendedName>
    <alternativeName>
        <fullName evidence="6">Polypeptide deformylase</fullName>
    </alternativeName>
</protein>
<dbReference type="PANTHER" id="PTHR10458:SF22">
    <property type="entry name" value="PEPTIDE DEFORMYLASE"/>
    <property type="match status" value="1"/>
</dbReference>
<evidence type="ECO:0000313" key="7">
    <source>
        <dbReference type="EMBL" id="ORJ62107.1"/>
    </source>
</evidence>
<dbReference type="NCBIfam" id="TIGR00079">
    <property type="entry name" value="pept_deformyl"/>
    <property type="match status" value="1"/>
</dbReference>
<dbReference type="EC" id="3.5.1.88" evidence="6"/>
<organism evidence="7 8">
    <name type="scientific">Geothermobacter hydrogeniphilus</name>
    <dbReference type="NCBI Taxonomy" id="1969733"/>
    <lineage>
        <taxon>Bacteria</taxon>
        <taxon>Pseudomonadati</taxon>
        <taxon>Thermodesulfobacteriota</taxon>
        <taxon>Desulfuromonadia</taxon>
        <taxon>Desulfuromonadales</taxon>
        <taxon>Geothermobacteraceae</taxon>
        <taxon>Geothermobacter</taxon>
    </lineage>
</organism>
<accession>A0A1X0YAG6</accession>
<evidence type="ECO:0000256" key="4">
    <source>
        <dbReference type="ARBA" id="ARBA00022917"/>
    </source>
</evidence>
<dbReference type="Pfam" id="PF01327">
    <property type="entry name" value="Pep_deformylase"/>
    <property type="match status" value="1"/>
</dbReference>
<dbReference type="GO" id="GO:0006412">
    <property type="term" value="P:translation"/>
    <property type="evidence" value="ECO:0007669"/>
    <property type="project" value="UniProtKB-UniRule"/>
</dbReference>
<keyword evidence="2 6" id="KW-0479">Metal-binding</keyword>
<feature type="active site" evidence="6">
    <location>
        <position position="135"/>
    </location>
</feature>
<dbReference type="GO" id="GO:0042586">
    <property type="term" value="F:peptide deformylase activity"/>
    <property type="evidence" value="ECO:0007669"/>
    <property type="project" value="UniProtKB-UniRule"/>
</dbReference>
<feature type="binding site" evidence="6">
    <location>
        <position position="134"/>
    </location>
    <ligand>
        <name>Fe cation</name>
        <dbReference type="ChEBI" id="CHEBI:24875"/>
    </ligand>
</feature>
<keyword evidence="3 6" id="KW-0378">Hydrolase</keyword>
<evidence type="ECO:0000256" key="5">
    <source>
        <dbReference type="ARBA" id="ARBA00023004"/>
    </source>
</evidence>
<dbReference type="GO" id="GO:0046872">
    <property type="term" value="F:metal ion binding"/>
    <property type="evidence" value="ECO:0007669"/>
    <property type="project" value="UniProtKB-KW"/>
</dbReference>
<dbReference type="FunFam" id="3.90.45.10:FF:000005">
    <property type="entry name" value="Peptide deformylase"/>
    <property type="match status" value="1"/>
</dbReference>
<dbReference type="PRINTS" id="PR01576">
    <property type="entry name" value="PDEFORMYLASE"/>
</dbReference>
<proteinExistence type="inferred from homology"/>
<keyword evidence="4 6" id="KW-0648">Protein biosynthesis</keyword>
<dbReference type="PIRSF" id="PIRSF004749">
    <property type="entry name" value="Pep_def"/>
    <property type="match status" value="1"/>
</dbReference>
<dbReference type="Proteomes" id="UP000193136">
    <property type="component" value="Unassembled WGS sequence"/>
</dbReference>
<feature type="binding site" evidence="6">
    <location>
        <position position="138"/>
    </location>
    <ligand>
        <name>Fe cation</name>
        <dbReference type="ChEBI" id="CHEBI:24875"/>
    </ligand>
</feature>
<comment type="cofactor">
    <cofactor evidence="6">
        <name>Fe(2+)</name>
        <dbReference type="ChEBI" id="CHEBI:29033"/>
    </cofactor>
    <text evidence="6">Binds 1 Fe(2+) ion.</text>
</comment>
<keyword evidence="5 6" id="KW-0408">Iron</keyword>
<feature type="binding site" evidence="6">
    <location>
        <position position="92"/>
    </location>
    <ligand>
        <name>Fe cation</name>
        <dbReference type="ChEBI" id="CHEBI:24875"/>
    </ligand>
</feature>
<dbReference type="EMBL" id="NAAD01000004">
    <property type="protein sequence ID" value="ORJ62107.1"/>
    <property type="molecule type" value="Genomic_DNA"/>
</dbReference>
<dbReference type="Gene3D" id="3.90.45.10">
    <property type="entry name" value="Peptide deformylase"/>
    <property type="match status" value="1"/>
</dbReference>
<gene>
    <name evidence="6" type="primary">def</name>
    <name evidence="7" type="ORF">B5V00_04975</name>
</gene>
<keyword evidence="8" id="KW-1185">Reference proteome</keyword>
<dbReference type="PANTHER" id="PTHR10458">
    <property type="entry name" value="PEPTIDE DEFORMYLASE"/>
    <property type="match status" value="1"/>
</dbReference>
<dbReference type="InterPro" id="IPR036821">
    <property type="entry name" value="Peptide_deformylase_sf"/>
</dbReference>
<sequence length="171" mass="19174">MALLKIVRHPDPVLKKVAAPVTDFDAGLRRLAEDMAETMYAAPGVGLAAPQVGVSKRLIVLDCSPKDEKQLVVAVNPKIVFGEGESCEEEGCLSVPSYYAKVERKARVQVQYQDLEGVEHLVEVEGLWSTCFQHEIDHLDGILFVDRLSPLKKSIFRKKYKKILEQLEEQL</sequence>
<comment type="catalytic activity">
    <reaction evidence="6">
        <text>N-terminal N-formyl-L-methionyl-[peptide] + H2O = N-terminal L-methionyl-[peptide] + formate</text>
        <dbReference type="Rhea" id="RHEA:24420"/>
        <dbReference type="Rhea" id="RHEA-COMP:10639"/>
        <dbReference type="Rhea" id="RHEA-COMP:10640"/>
        <dbReference type="ChEBI" id="CHEBI:15377"/>
        <dbReference type="ChEBI" id="CHEBI:15740"/>
        <dbReference type="ChEBI" id="CHEBI:49298"/>
        <dbReference type="ChEBI" id="CHEBI:64731"/>
        <dbReference type="EC" id="3.5.1.88"/>
    </reaction>
</comment>
<comment type="similarity">
    <text evidence="1 6">Belongs to the polypeptide deformylase family.</text>
</comment>
<dbReference type="SUPFAM" id="SSF56420">
    <property type="entry name" value="Peptide deformylase"/>
    <property type="match status" value="1"/>
</dbReference>
<dbReference type="AlphaFoldDB" id="A0A1X0YAG6"/>
<name>A0A1X0YAG6_9BACT</name>
<dbReference type="InterPro" id="IPR023635">
    <property type="entry name" value="Peptide_deformylase"/>
</dbReference>
<dbReference type="OrthoDB" id="9804313at2"/>
<dbReference type="HAMAP" id="MF_00163">
    <property type="entry name" value="Pep_deformylase"/>
    <property type="match status" value="1"/>
</dbReference>
<dbReference type="CDD" id="cd00487">
    <property type="entry name" value="Pep_deformylase"/>
    <property type="match status" value="1"/>
</dbReference>
<dbReference type="STRING" id="1969733.B5V00_04975"/>
<evidence type="ECO:0000256" key="1">
    <source>
        <dbReference type="ARBA" id="ARBA00010759"/>
    </source>
</evidence>
<evidence type="ECO:0000256" key="6">
    <source>
        <dbReference type="HAMAP-Rule" id="MF_00163"/>
    </source>
</evidence>
<dbReference type="RefSeq" id="WP_085009661.1">
    <property type="nucleotide sequence ID" value="NZ_NAAD01000004.1"/>
</dbReference>
<evidence type="ECO:0000256" key="3">
    <source>
        <dbReference type="ARBA" id="ARBA00022801"/>
    </source>
</evidence>
<evidence type="ECO:0000313" key="8">
    <source>
        <dbReference type="Proteomes" id="UP000193136"/>
    </source>
</evidence>
<reference evidence="7 8" key="1">
    <citation type="submission" date="2017-03" db="EMBL/GenBank/DDBJ databases">
        <title>Genome sequence of Geothermobacter sp. EPR-M, Deep-Sea Iron Reducer.</title>
        <authorList>
            <person name="Tully B."/>
            <person name="Savalia P."/>
            <person name="Abuyen K."/>
            <person name="Baughan C."/>
            <person name="Romero E."/>
            <person name="Ronkowski C."/>
            <person name="Torres B."/>
            <person name="Tremblay J."/>
            <person name="Trujillo A."/>
            <person name="Tyler M."/>
            <person name="Perez-Rodriguez I."/>
            <person name="Amend J."/>
        </authorList>
    </citation>
    <scope>NUCLEOTIDE SEQUENCE [LARGE SCALE GENOMIC DNA]</scope>
    <source>
        <strain evidence="7 8">EPR-M</strain>
    </source>
</reference>
<comment type="caution">
    <text evidence="7">The sequence shown here is derived from an EMBL/GenBank/DDBJ whole genome shotgun (WGS) entry which is preliminary data.</text>
</comment>
<dbReference type="NCBIfam" id="NF001159">
    <property type="entry name" value="PRK00150.1-3"/>
    <property type="match status" value="1"/>
</dbReference>
<comment type="function">
    <text evidence="6">Removes the formyl group from the N-terminal Met of newly synthesized proteins. Requires at least a dipeptide for an efficient rate of reaction. N-terminal L-methionine is a prerequisite for activity but the enzyme has broad specificity at other positions.</text>
</comment>
<evidence type="ECO:0000256" key="2">
    <source>
        <dbReference type="ARBA" id="ARBA00022723"/>
    </source>
</evidence>